<dbReference type="InterPro" id="IPR014253">
    <property type="entry name" value="Spore_coat_YsxE"/>
</dbReference>
<feature type="coiled-coil region" evidence="1">
    <location>
        <begin position="188"/>
        <end position="215"/>
    </location>
</feature>
<name>A0A1B9B8F4_9BACI</name>
<keyword evidence="2" id="KW-0167">Capsid protein</keyword>
<dbReference type="InterPro" id="IPR011009">
    <property type="entry name" value="Kinase-like_dom_sf"/>
</dbReference>
<protein>
    <submittedName>
        <fullName evidence="2">Spore coat protein YsxE</fullName>
    </submittedName>
</protein>
<organism evidence="2 3">
    <name type="scientific">Pseudobacillus wudalianchiensis</name>
    <dbReference type="NCBI Taxonomy" id="1743143"/>
    <lineage>
        <taxon>Bacteria</taxon>
        <taxon>Bacillati</taxon>
        <taxon>Bacillota</taxon>
        <taxon>Bacilli</taxon>
        <taxon>Bacillales</taxon>
        <taxon>Bacillaceae</taxon>
        <taxon>Pseudobacillus</taxon>
    </lineage>
</organism>
<dbReference type="SUPFAM" id="SSF56112">
    <property type="entry name" value="Protein kinase-like (PK-like)"/>
    <property type="match status" value="1"/>
</dbReference>
<evidence type="ECO:0000313" key="3">
    <source>
        <dbReference type="Proteomes" id="UP000092578"/>
    </source>
</evidence>
<proteinExistence type="predicted"/>
<dbReference type="InterPro" id="IPR047175">
    <property type="entry name" value="CotS-like"/>
</dbReference>
<keyword evidence="2" id="KW-0946">Virion</keyword>
<gene>
    <name evidence="2" type="ORF">A8F95_01315</name>
</gene>
<evidence type="ECO:0000313" key="2">
    <source>
        <dbReference type="EMBL" id="OCA92384.1"/>
    </source>
</evidence>
<dbReference type="GO" id="GO:0042601">
    <property type="term" value="C:endospore-forming forespore"/>
    <property type="evidence" value="ECO:0007669"/>
    <property type="project" value="TreeGrafter"/>
</dbReference>
<dbReference type="Proteomes" id="UP000092578">
    <property type="component" value="Unassembled WGS sequence"/>
</dbReference>
<evidence type="ECO:0000256" key="1">
    <source>
        <dbReference type="SAM" id="Coils"/>
    </source>
</evidence>
<sequence>MIRLFPIKVGTALFFIKRVKIVEQPYSHIWKSYGLTPMHIEEIGQVQKITTDKGVFALKRIPSIRGMDFLLNIQKLYQAGYHRFVPVYPTLDGRYGILEGAHIYYLMPWIESGGQQIAETEKKLIREVARLHFVSTAEIPVAKAARAEQYEQTKALWERQEEHLEQFLELSERETYMSPFQLLFCMYYTETRQAFSFAKEKLKEWKEETEEEEKERTVQVHGKLDPGHFLIDRSGGGYFINLEQSRRATPIHDLIPYFARILDTFPENSASARELFAYYADFFPLKKGERLLFQSYMAYPGAMYQTAAAYFSGQRKQSEYRYTRKFQQNYWQLKNIEYFVTSLKEENE</sequence>
<dbReference type="EMBL" id="MAYT01000001">
    <property type="protein sequence ID" value="OCA92384.1"/>
    <property type="molecule type" value="Genomic_DNA"/>
</dbReference>
<dbReference type="PANTHER" id="PTHR39179">
    <property type="entry name" value="SPORE COAT PROTEIN I"/>
    <property type="match status" value="1"/>
</dbReference>
<keyword evidence="1" id="KW-0175">Coiled coil</keyword>
<dbReference type="NCBIfam" id="TIGR02904">
    <property type="entry name" value="spore_ysxE"/>
    <property type="match status" value="1"/>
</dbReference>
<reference evidence="3" key="1">
    <citation type="submission" date="2016-05" db="EMBL/GenBank/DDBJ databases">
        <authorList>
            <person name="Liu B."/>
            <person name="Wang J."/>
            <person name="Zhu Y."/>
            <person name="Liu G."/>
            <person name="Chen Q."/>
            <person name="Chen Z."/>
            <person name="Lan J."/>
            <person name="Che J."/>
            <person name="Ge C."/>
            <person name="Shi H."/>
            <person name="Pan Z."/>
            <person name="Liu X."/>
        </authorList>
    </citation>
    <scope>NUCLEOTIDE SEQUENCE [LARGE SCALE GENOMIC DNA]</scope>
    <source>
        <strain evidence="3">FJAT-27215</strain>
    </source>
</reference>
<dbReference type="Gene3D" id="3.30.200.20">
    <property type="entry name" value="Phosphorylase Kinase, domain 1"/>
    <property type="match status" value="1"/>
</dbReference>
<accession>A0A1B9B8F4</accession>
<dbReference type="AlphaFoldDB" id="A0A1B9B8F4"/>
<dbReference type="Gene3D" id="3.90.1200.10">
    <property type="match status" value="1"/>
</dbReference>
<dbReference type="RefSeq" id="WP_077247158.1">
    <property type="nucleotide sequence ID" value="NZ_MAYT01000001.1"/>
</dbReference>
<comment type="caution">
    <text evidence="2">The sequence shown here is derived from an EMBL/GenBank/DDBJ whole genome shotgun (WGS) entry which is preliminary data.</text>
</comment>
<dbReference type="PANTHER" id="PTHR39179:SF3">
    <property type="entry name" value="COTS-RELATED PROTEIN"/>
    <property type="match status" value="1"/>
</dbReference>
<keyword evidence="3" id="KW-1185">Reference proteome</keyword>